<dbReference type="Proteomes" id="UP000054709">
    <property type="component" value="Unassembled WGS sequence"/>
</dbReference>
<dbReference type="Gene3D" id="3.30.70.1280">
    <property type="entry name" value="SP0830-like domains"/>
    <property type="match status" value="1"/>
</dbReference>
<dbReference type="OrthoDB" id="9806494at2"/>
<comment type="caution">
    <text evidence="1">The sequence shown here is derived from an EMBL/GenBank/DDBJ whole genome shotgun (WGS) entry which is preliminary data.</text>
</comment>
<dbReference type="PANTHER" id="PTHR36439:SF1">
    <property type="entry name" value="DUF1697 DOMAIN-CONTAINING PROTEIN"/>
    <property type="match status" value="1"/>
</dbReference>
<proteinExistence type="predicted"/>
<dbReference type="RefSeq" id="WP_060626829.1">
    <property type="nucleotide sequence ID" value="NZ_LCZJ02000076.1"/>
</dbReference>
<evidence type="ECO:0008006" key="3">
    <source>
        <dbReference type="Google" id="ProtNLM"/>
    </source>
</evidence>
<evidence type="ECO:0000313" key="2">
    <source>
        <dbReference type="Proteomes" id="UP000054709"/>
    </source>
</evidence>
<dbReference type="InterPro" id="IPR012545">
    <property type="entry name" value="DUF1697"/>
</dbReference>
<dbReference type="AlphaFoldDB" id="A0A0W1APR7"/>
<dbReference type="Pfam" id="PF08002">
    <property type="entry name" value="DUF1697"/>
    <property type="match status" value="1"/>
</dbReference>
<organism evidence="1 2">
    <name type="scientific">Paenibacillus etheri</name>
    <dbReference type="NCBI Taxonomy" id="1306852"/>
    <lineage>
        <taxon>Bacteria</taxon>
        <taxon>Bacillati</taxon>
        <taxon>Bacillota</taxon>
        <taxon>Bacilli</taxon>
        <taxon>Bacillales</taxon>
        <taxon>Paenibacillaceae</taxon>
        <taxon>Paenibacillus</taxon>
    </lineage>
</organism>
<evidence type="ECO:0000313" key="1">
    <source>
        <dbReference type="EMBL" id="KTD83322.1"/>
    </source>
</evidence>
<dbReference type="EMBL" id="LCZJ02000076">
    <property type="protein sequence ID" value="KTD83322.1"/>
    <property type="molecule type" value="Genomic_DNA"/>
</dbReference>
<accession>A0A0W1APR7</accession>
<name>A0A0W1APR7_9BACL</name>
<gene>
    <name evidence="1" type="ORF">UQ64_02630</name>
</gene>
<protein>
    <recommendedName>
        <fullName evidence="3">Cytoplasmic protein</fullName>
    </recommendedName>
</protein>
<sequence>MTTYIALLRGINVGGNKIIKMLDLKAMFQTLGFENVRTYIQSGNVVFESDEGSESLLTGVIERKIHEVFGFEVSVIIRTLAEMENVIANDPFQLSEPEEFKRWYVSFLPTEPSAEALDKLRIYEDGPDKMHFIGREMYVLYDVSVSQSPLFKVPFDKILGMSVTARNWNTVNKLVTMGRME</sequence>
<dbReference type="SUPFAM" id="SSF160379">
    <property type="entry name" value="SP0830-like"/>
    <property type="match status" value="1"/>
</dbReference>
<reference evidence="1 2" key="1">
    <citation type="journal article" date="2015" name="Int. Biodeterior. Biodegradation">
        <title>Physiological and genetic screening methods for the isolation of methyl tert-butyl ether-degrading bacteria for bioremediation purposes.</title>
        <authorList>
            <person name="Guisado I.M."/>
            <person name="Purswani J."/>
            <person name="Gonzalez Lopez J."/>
            <person name="Pozo C."/>
        </authorList>
    </citation>
    <scope>NUCLEOTIDE SEQUENCE [LARGE SCALE GENOMIC DNA]</scope>
    <source>
        <strain evidence="1 2">SH7</strain>
    </source>
</reference>
<dbReference type="PANTHER" id="PTHR36439">
    <property type="entry name" value="BLL4334 PROTEIN"/>
    <property type="match status" value="1"/>
</dbReference>
<dbReference type="PIRSF" id="PIRSF008502">
    <property type="entry name" value="UCP008502"/>
    <property type="match status" value="1"/>
</dbReference>
<keyword evidence="2" id="KW-1185">Reference proteome</keyword>